<accession>A0A9Q3C7J9</accession>
<dbReference type="Gene3D" id="3.30.420.10">
    <property type="entry name" value="Ribonuclease H-like superfamily/Ribonuclease H"/>
    <property type="match status" value="1"/>
</dbReference>
<dbReference type="InterPro" id="IPR036397">
    <property type="entry name" value="RNaseH_sf"/>
</dbReference>
<evidence type="ECO:0000313" key="4">
    <source>
        <dbReference type="Proteomes" id="UP000765509"/>
    </source>
</evidence>
<dbReference type="Proteomes" id="UP000765509">
    <property type="component" value="Unassembled WGS sequence"/>
</dbReference>
<sequence>MIYIQERKSPWEVIHMDWFTEFPQSGDKSYNSYLVIAERYRKTLILLLFCKDDTSVNIALLLWNRVIYHTGLFKNIISNRDPKLTLALFTNIHRFFGTTLLFSTEYHPQIDGLAERMIQALEDMIRGFCAFSLGFKYSYGFTHYWCTLIPALELAYRSSIHHSTGQTLPMLEKGWNPSLSADTLRKDMIEIHLRASRFKIILEKVENYSKISMADYLNI</sequence>
<gene>
    <name evidence="3" type="ORF">O181_019641</name>
</gene>
<feature type="domain" description="Integrase catalytic" evidence="2">
    <location>
        <begin position="6"/>
        <end position="177"/>
    </location>
</feature>
<dbReference type="PANTHER" id="PTHR37984">
    <property type="entry name" value="PROTEIN CBG26694"/>
    <property type="match status" value="1"/>
</dbReference>
<reference evidence="3" key="1">
    <citation type="submission" date="2021-03" db="EMBL/GenBank/DDBJ databases">
        <title>Draft genome sequence of rust myrtle Austropuccinia psidii MF-1, a brazilian biotype.</title>
        <authorList>
            <person name="Quecine M.C."/>
            <person name="Pachon D.M.R."/>
            <person name="Bonatelli M.L."/>
            <person name="Correr F.H."/>
            <person name="Franceschini L.M."/>
            <person name="Leite T.F."/>
            <person name="Margarido G.R.A."/>
            <person name="Almeida C.A."/>
            <person name="Ferrarezi J.A."/>
            <person name="Labate C.A."/>
        </authorList>
    </citation>
    <scope>NUCLEOTIDE SEQUENCE</scope>
    <source>
        <strain evidence="3">MF-1</strain>
    </source>
</reference>
<dbReference type="InterPro" id="IPR001584">
    <property type="entry name" value="Integrase_cat-core"/>
</dbReference>
<evidence type="ECO:0000259" key="2">
    <source>
        <dbReference type="PROSITE" id="PS50994"/>
    </source>
</evidence>
<keyword evidence="1" id="KW-0694">RNA-binding</keyword>
<evidence type="ECO:0000313" key="3">
    <source>
        <dbReference type="EMBL" id="MBW0479926.1"/>
    </source>
</evidence>
<dbReference type="InterPro" id="IPR012337">
    <property type="entry name" value="RNaseH-like_sf"/>
</dbReference>
<protein>
    <recommendedName>
        <fullName evidence="2">Integrase catalytic domain-containing protein</fullName>
    </recommendedName>
</protein>
<organism evidence="3 4">
    <name type="scientific">Austropuccinia psidii MF-1</name>
    <dbReference type="NCBI Taxonomy" id="1389203"/>
    <lineage>
        <taxon>Eukaryota</taxon>
        <taxon>Fungi</taxon>
        <taxon>Dikarya</taxon>
        <taxon>Basidiomycota</taxon>
        <taxon>Pucciniomycotina</taxon>
        <taxon>Pucciniomycetes</taxon>
        <taxon>Pucciniales</taxon>
        <taxon>Sphaerophragmiaceae</taxon>
        <taxon>Austropuccinia</taxon>
    </lineage>
</organism>
<dbReference type="GO" id="GO:0005634">
    <property type="term" value="C:nucleus"/>
    <property type="evidence" value="ECO:0007669"/>
    <property type="project" value="UniProtKB-ARBA"/>
</dbReference>
<keyword evidence="4" id="KW-1185">Reference proteome</keyword>
<dbReference type="AlphaFoldDB" id="A0A9Q3C7J9"/>
<dbReference type="GO" id="GO:0003723">
    <property type="term" value="F:RNA binding"/>
    <property type="evidence" value="ECO:0007669"/>
    <property type="project" value="UniProtKB-KW"/>
</dbReference>
<comment type="caution">
    <text evidence="3">The sequence shown here is derived from an EMBL/GenBank/DDBJ whole genome shotgun (WGS) entry which is preliminary data.</text>
</comment>
<dbReference type="PROSITE" id="PS50994">
    <property type="entry name" value="INTEGRASE"/>
    <property type="match status" value="1"/>
</dbReference>
<proteinExistence type="predicted"/>
<dbReference type="OrthoDB" id="2273864at2759"/>
<dbReference type="InterPro" id="IPR050951">
    <property type="entry name" value="Retrovirus_Pol_polyprotein"/>
</dbReference>
<dbReference type="PANTHER" id="PTHR37984:SF5">
    <property type="entry name" value="PROTEIN NYNRIN-LIKE"/>
    <property type="match status" value="1"/>
</dbReference>
<dbReference type="GO" id="GO:0015074">
    <property type="term" value="P:DNA integration"/>
    <property type="evidence" value="ECO:0007669"/>
    <property type="project" value="InterPro"/>
</dbReference>
<dbReference type="EMBL" id="AVOT02005772">
    <property type="protein sequence ID" value="MBW0479926.1"/>
    <property type="molecule type" value="Genomic_DNA"/>
</dbReference>
<name>A0A9Q3C7J9_9BASI</name>
<dbReference type="SUPFAM" id="SSF53098">
    <property type="entry name" value="Ribonuclease H-like"/>
    <property type="match status" value="1"/>
</dbReference>
<evidence type="ECO:0000256" key="1">
    <source>
        <dbReference type="ARBA" id="ARBA00022884"/>
    </source>
</evidence>